<dbReference type="AlphaFoldDB" id="A0A974D6U2"/>
<name>A0A974D6U2_XENLA</name>
<proteinExistence type="predicted"/>
<gene>
    <name evidence="1" type="ORF">XELAEV_18019925mg</name>
</gene>
<dbReference type="Proteomes" id="UP000694892">
    <property type="component" value="Chromosome 3S"/>
</dbReference>
<evidence type="ECO:0000313" key="2">
    <source>
        <dbReference type="Proteomes" id="UP000694892"/>
    </source>
</evidence>
<protein>
    <submittedName>
        <fullName evidence="1">Uncharacterized protein</fullName>
    </submittedName>
</protein>
<dbReference type="EMBL" id="CM004471">
    <property type="protein sequence ID" value="OCT86233.1"/>
    <property type="molecule type" value="Genomic_DNA"/>
</dbReference>
<accession>A0A974D6U2</accession>
<reference evidence="2" key="1">
    <citation type="journal article" date="2016" name="Nature">
        <title>Genome evolution in the allotetraploid frog Xenopus laevis.</title>
        <authorList>
            <person name="Session A.M."/>
            <person name="Uno Y."/>
            <person name="Kwon T."/>
            <person name="Chapman J.A."/>
            <person name="Toyoda A."/>
            <person name="Takahashi S."/>
            <person name="Fukui A."/>
            <person name="Hikosaka A."/>
            <person name="Suzuki A."/>
            <person name="Kondo M."/>
            <person name="van Heeringen S.J."/>
            <person name="Quigley I."/>
            <person name="Heinz S."/>
            <person name="Ogino H."/>
            <person name="Ochi H."/>
            <person name="Hellsten U."/>
            <person name="Lyons J.B."/>
            <person name="Simakov O."/>
            <person name="Putnam N."/>
            <person name="Stites J."/>
            <person name="Kuroki Y."/>
            <person name="Tanaka T."/>
            <person name="Michiue T."/>
            <person name="Watanabe M."/>
            <person name="Bogdanovic O."/>
            <person name="Lister R."/>
            <person name="Georgiou G."/>
            <person name="Paranjpe S.S."/>
            <person name="van Kruijsbergen I."/>
            <person name="Shu S."/>
            <person name="Carlson J."/>
            <person name="Kinoshita T."/>
            <person name="Ohta Y."/>
            <person name="Mawaribuchi S."/>
            <person name="Jenkins J."/>
            <person name="Grimwood J."/>
            <person name="Schmutz J."/>
            <person name="Mitros T."/>
            <person name="Mozaffari S.V."/>
            <person name="Suzuki Y."/>
            <person name="Haramoto Y."/>
            <person name="Yamamoto T.S."/>
            <person name="Takagi C."/>
            <person name="Heald R."/>
            <person name="Miller K."/>
            <person name="Haudenschild C."/>
            <person name="Kitzman J."/>
            <person name="Nakayama T."/>
            <person name="Izutsu Y."/>
            <person name="Robert J."/>
            <person name="Fortriede J."/>
            <person name="Burns K."/>
            <person name="Lotay V."/>
            <person name="Karimi K."/>
            <person name="Yasuoka Y."/>
            <person name="Dichmann D.S."/>
            <person name="Flajnik M.F."/>
            <person name="Houston D.W."/>
            <person name="Shendure J."/>
            <person name="DuPasquier L."/>
            <person name="Vize P.D."/>
            <person name="Zorn A.M."/>
            <person name="Ito M."/>
            <person name="Marcotte E.M."/>
            <person name="Wallingford J.B."/>
            <person name="Ito Y."/>
            <person name="Asashima M."/>
            <person name="Ueno N."/>
            <person name="Matsuda Y."/>
            <person name="Veenstra G.J."/>
            <person name="Fujiyama A."/>
            <person name="Harland R.M."/>
            <person name="Taira M."/>
            <person name="Rokhsar D.S."/>
        </authorList>
    </citation>
    <scope>NUCLEOTIDE SEQUENCE [LARGE SCALE GENOMIC DNA]</scope>
    <source>
        <strain evidence="2">J</strain>
    </source>
</reference>
<organism evidence="1 2">
    <name type="scientific">Xenopus laevis</name>
    <name type="common">African clawed frog</name>
    <dbReference type="NCBI Taxonomy" id="8355"/>
    <lineage>
        <taxon>Eukaryota</taxon>
        <taxon>Metazoa</taxon>
        <taxon>Chordata</taxon>
        <taxon>Craniata</taxon>
        <taxon>Vertebrata</taxon>
        <taxon>Euteleostomi</taxon>
        <taxon>Amphibia</taxon>
        <taxon>Batrachia</taxon>
        <taxon>Anura</taxon>
        <taxon>Pipoidea</taxon>
        <taxon>Pipidae</taxon>
        <taxon>Xenopodinae</taxon>
        <taxon>Xenopus</taxon>
        <taxon>Xenopus</taxon>
    </lineage>
</organism>
<evidence type="ECO:0000313" key="1">
    <source>
        <dbReference type="EMBL" id="OCT86233.1"/>
    </source>
</evidence>
<sequence length="66" mass="7707">MGVFFLKRIWRISLGRISLRVATGELQKVSRQLPSCLLRYILQLSSFLYLTLLNIGKWREAKVLNV</sequence>